<dbReference type="InterPro" id="IPR006349">
    <property type="entry name" value="PGP_euk"/>
</dbReference>
<keyword evidence="4" id="KW-0460">Magnesium</keyword>
<dbReference type="Proteomes" id="UP001186944">
    <property type="component" value="Unassembled WGS sequence"/>
</dbReference>
<gene>
    <name evidence="6" type="ORF">FSP39_005231</name>
</gene>
<feature type="signal peptide" evidence="5">
    <location>
        <begin position="1"/>
        <end position="23"/>
    </location>
</feature>
<evidence type="ECO:0000256" key="2">
    <source>
        <dbReference type="PIRNR" id="PIRNR000915"/>
    </source>
</evidence>
<dbReference type="EMBL" id="VSWD01000008">
    <property type="protein sequence ID" value="KAK3094704.1"/>
    <property type="molecule type" value="Genomic_DNA"/>
</dbReference>
<keyword evidence="5" id="KW-0732">Signal</keyword>
<comment type="cofactor">
    <cofactor evidence="4">
        <name>Mg(2+)</name>
        <dbReference type="ChEBI" id="CHEBI:18420"/>
    </cofactor>
    <text evidence="4">Divalent metal ions. Mg(2+) is the most effective.</text>
</comment>
<protein>
    <recommendedName>
        <fullName evidence="8">Phosphoglycolate phosphatase</fullName>
    </recommendedName>
</protein>
<dbReference type="SUPFAM" id="SSF56784">
    <property type="entry name" value="HAD-like"/>
    <property type="match status" value="1"/>
</dbReference>
<feature type="chain" id="PRO_5041715482" description="Phosphoglycolate phosphatase" evidence="5">
    <location>
        <begin position="24"/>
        <end position="286"/>
    </location>
</feature>
<feature type="binding site" evidence="4">
    <location>
        <position position="228"/>
    </location>
    <ligand>
        <name>Mg(2+)</name>
        <dbReference type="ChEBI" id="CHEBI:18420"/>
    </ligand>
</feature>
<dbReference type="NCBIfam" id="TIGR01452">
    <property type="entry name" value="PGP_euk"/>
    <property type="match status" value="1"/>
</dbReference>
<dbReference type="Pfam" id="PF13344">
    <property type="entry name" value="Hydrolase_6"/>
    <property type="match status" value="1"/>
</dbReference>
<dbReference type="Pfam" id="PF13242">
    <property type="entry name" value="Hydrolase_like"/>
    <property type="match status" value="1"/>
</dbReference>
<dbReference type="GO" id="GO:0005737">
    <property type="term" value="C:cytoplasm"/>
    <property type="evidence" value="ECO:0007669"/>
    <property type="project" value="TreeGrafter"/>
</dbReference>
<evidence type="ECO:0000313" key="7">
    <source>
        <dbReference type="Proteomes" id="UP001186944"/>
    </source>
</evidence>
<evidence type="ECO:0000256" key="1">
    <source>
        <dbReference type="ARBA" id="ARBA00022801"/>
    </source>
</evidence>
<dbReference type="PANTHER" id="PTHR19288:SF93">
    <property type="entry name" value="FI11325P-RELATED"/>
    <property type="match status" value="1"/>
</dbReference>
<keyword evidence="4" id="KW-0479">Metal-binding</keyword>
<organism evidence="6 7">
    <name type="scientific">Pinctada imbricata</name>
    <name type="common">Atlantic pearl-oyster</name>
    <name type="synonym">Pinctada martensii</name>
    <dbReference type="NCBI Taxonomy" id="66713"/>
    <lineage>
        <taxon>Eukaryota</taxon>
        <taxon>Metazoa</taxon>
        <taxon>Spiralia</taxon>
        <taxon>Lophotrochozoa</taxon>
        <taxon>Mollusca</taxon>
        <taxon>Bivalvia</taxon>
        <taxon>Autobranchia</taxon>
        <taxon>Pteriomorphia</taxon>
        <taxon>Pterioida</taxon>
        <taxon>Pterioidea</taxon>
        <taxon>Pteriidae</taxon>
        <taxon>Pinctada</taxon>
    </lineage>
</organism>
<dbReference type="PANTHER" id="PTHR19288">
    <property type="entry name" value="4-NITROPHENYLPHOSPHATASE-RELATED"/>
    <property type="match status" value="1"/>
</dbReference>
<keyword evidence="1 2" id="KW-0378">Hydrolase</keyword>
<dbReference type="NCBIfam" id="TIGR01460">
    <property type="entry name" value="HAD-SF-IIA"/>
    <property type="match status" value="1"/>
</dbReference>
<comment type="caution">
    <text evidence="6">The sequence shown here is derived from an EMBL/GenBank/DDBJ whole genome shotgun (WGS) entry which is preliminary data.</text>
</comment>
<evidence type="ECO:0000256" key="5">
    <source>
        <dbReference type="SAM" id="SignalP"/>
    </source>
</evidence>
<comment type="similarity">
    <text evidence="2">Belongs to the HAD-like hydrolase superfamily.</text>
</comment>
<feature type="binding site" evidence="3">
    <location>
        <position position="203"/>
    </location>
    <ligand>
        <name>substrate</name>
    </ligand>
</feature>
<dbReference type="InterPro" id="IPR023214">
    <property type="entry name" value="HAD_sf"/>
</dbReference>
<dbReference type="InterPro" id="IPR036412">
    <property type="entry name" value="HAD-like_sf"/>
</dbReference>
<dbReference type="InterPro" id="IPR006357">
    <property type="entry name" value="HAD-SF_hydro_IIA"/>
</dbReference>
<accession>A0AA88Y994</accession>
<evidence type="ECO:0008006" key="8">
    <source>
        <dbReference type="Google" id="ProtNLM"/>
    </source>
</evidence>
<dbReference type="GO" id="GO:0016791">
    <property type="term" value="F:phosphatase activity"/>
    <property type="evidence" value="ECO:0007669"/>
    <property type="project" value="InterPro"/>
</dbReference>
<dbReference type="AlphaFoldDB" id="A0AA88Y994"/>
<dbReference type="Gene3D" id="3.40.50.1000">
    <property type="entry name" value="HAD superfamily/HAD-like"/>
    <property type="match status" value="2"/>
</dbReference>
<evidence type="ECO:0000313" key="6">
    <source>
        <dbReference type="EMBL" id="KAK3094704.1"/>
    </source>
</evidence>
<name>A0AA88Y994_PINIB</name>
<reference evidence="6" key="1">
    <citation type="submission" date="2019-08" db="EMBL/GenBank/DDBJ databases">
        <title>The improved chromosome-level genome for the pearl oyster Pinctada fucata martensii using PacBio sequencing and Hi-C.</title>
        <authorList>
            <person name="Zheng Z."/>
        </authorList>
    </citation>
    <scope>NUCLEOTIDE SEQUENCE</scope>
    <source>
        <strain evidence="6">ZZ-2019</strain>
        <tissue evidence="6">Adductor muscle</tissue>
    </source>
</reference>
<proteinExistence type="inferred from homology"/>
<dbReference type="PIRSF" id="PIRSF000915">
    <property type="entry name" value="PGP-type_phosphatase"/>
    <property type="match status" value="1"/>
</dbReference>
<evidence type="ECO:0000256" key="4">
    <source>
        <dbReference type="PIRSR" id="PIRSR000915-3"/>
    </source>
</evidence>
<dbReference type="GO" id="GO:0046872">
    <property type="term" value="F:metal ion binding"/>
    <property type="evidence" value="ECO:0007669"/>
    <property type="project" value="UniProtKB-KW"/>
</dbReference>
<sequence length="286" mass="31598">MSCIYIVILYLGVLWNGPDPIKGSCETVKALKEMGKRIFYVTNNSSKTRKEYTVKCNKLGFDATEDEIVCTSYIAALYLHNIGFKGKIYVVGNEGMGEELDNYGFNHCGIGPDPVKGPTDLHSFSTTELDPDVNCVLVGFDPHLSYNKMVKGASYARREGALFIATNEDSFLPLDGDVVIPGTGSIVSAVKVPARKEPIVMGKPEVNMFKALQQAYNLDPQRSMMVGDRCNTDIMMAHNCGMKSLLVMSGCTTQEELEKYKSDRDSYGTYIPTYVANRLGELLECL</sequence>
<evidence type="ECO:0000256" key="3">
    <source>
        <dbReference type="PIRSR" id="PIRSR000915-2"/>
    </source>
</evidence>
<keyword evidence="7" id="KW-1185">Reference proteome</keyword>